<dbReference type="AlphaFoldDB" id="A0AAV1M6J0"/>
<name>A0AAV1M6J0_9NEOP</name>
<gene>
    <name evidence="2" type="ORF">PARMNEM_LOCUS20552</name>
</gene>
<dbReference type="Pfam" id="PF00078">
    <property type="entry name" value="RVT_1"/>
    <property type="match status" value="1"/>
</dbReference>
<reference evidence="2 3" key="1">
    <citation type="submission" date="2023-11" db="EMBL/GenBank/DDBJ databases">
        <authorList>
            <person name="Hedman E."/>
            <person name="Englund M."/>
            <person name="Stromberg M."/>
            <person name="Nyberg Akerstrom W."/>
            <person name="Nylinder S."/>
            <person name="Jareborg N."/>
            <person name="Kallberg Y."/>
            <person name="Kronander E."/>
        </authorList>
    </citation>
    <scope>NUCLEOTIDE SEQUENCE [LARGE SCALE GENOMIC DNA]</scope>
</reference>
<dbReference type="EMBL" id="CAVLGL010000137">
    <property type="protein sequence ID" value="CAK1601997.1"/>
    <property type="molecule type" value="Genomic_DNA"/>
</dbReference>
<dbReference type="Proteomes" id="UP001314205">
    <property type="component" value="Unassembled WGS sequence"/>
</dbReference>
<feature type="domain" description="Reverse transcriptase" evidence="1">
    <location>
        <begin position="16"/>
        <end position="291"/>
    </location>
</feature>
<dbReference type="GO" id="GO:0071897">
    <property type="term" value="P:DNA biosynthetic process"/>
    <property type="evidence" value="ECO:0007669"/>
    <property type="project" value="UniProtKB-ARBA"/>
</dbReference>
<dbReference type="InterPro" id="IPR000477">
    <property type="entry name" value="RT_dom"/>
</dbReference>
<dbReference type="PROSITE" id="PS50878">
    <property type="entry name" value="RT_POL"/>
    <property type="match status" value="1"/>
</dbReference>
<evidence type="ECO:0000313" key="3">
    <source>
        <dbReference type="Proteomes" id="UP001314205"/>
    </source>
</evidence>
<dbReference type="PANTHER" id="PTHR33332">
    <property type="entry name" value="REVERSE TRANSCRIPTASE DOMAIN-CONTAINING PROTEIN"/>
    <property type="match status" value="1"/>
</dbReference>
<dbReference type="CDD" id="cd01650">
    <property type="entry name" value="RT_nLTR_like"/>
    <property type="match status" value="1"/>
</dbReference>
<comment type="caution">
    <text evidence="2">The sequence shown here is derived from an EMBL/GenBank/DDBJ whole genome shotgun (WGS) entry which is preliminary data.</text>
</comment>
<evidence type="ECO:0000259" key="1">
    <source>
        <dbReference type="PROSITE" id="PS50878"/>
    </source>
</evidence>
<accession>A0AAV1M6J0</accession>
<evidence type="ECO:0000313" key="2">
    <source>
        <dbReference type="EMBL" id="CAK1601997.1"/>
    </source>
</evidence>
<dbReference type="SUPFAM" id="SSF56672">
    <property type="entry name" value="DNA/RNA polymerases"/>
    <property type="match status" value="1"/>
</dbReference>
<dbReference type="InterPro" id="IPR043502">
    <property type="entry name" value="DNA/RNA_pol_sf"/>
</dbReference>
<sequence length="325" mass="36537">MLTIILPCILTYIFNFSLSFSCFPYSWKLAHIIPVAKVANPTLPSEFRPISILPFLSKVLVHIVHNQFSSYLNSNNILNTLQSGFRLGHSTTTALLQVTDDIRRAIDQKQSTVLVLLDFSSAFNSVDFDILLKILQAINVSSSAILWFDSYLRGRSQCIRCNDTYSNWCNLIAGVPQGGVLSPLLFTVFINSITKITCSNFHLYADDLQLYRHFEASEAKLAIDALNDDLDKISRWSRSHGLTINSNKSQALIGSSRYNSSIIDNCTLPNVIINGTSIAYSESAKNLGLIIDNRLSWGAYITDLNRKVHYAFHSLKRLQNFLPFN</sequence>
<keyword evidence="3" id="KW-1185">Reference proteome</keyword>
<organism evidence="2 3">
    <name type="scientific">Parnassius mnemosyne</name>
    <name type="common">clouded apollo</name>
    <dbReference type="NCBI Taxonomy" id="213953"/>
    <lineage>
        <taxon>Eukaryota</taxon>
        <taxon>Metazoa</taxon>
        <taxon>Ecdysozoa</taxon>
        <taxon>Arthropoda</taxon>
        <taxon>Hexapoda</taxon>
        <taxon>Insecta</taxon>
        <taxon>Pterygota</taxon>
        <taxon>Neoptera</taxon>
        <taxon>Endopterygota</taxon>
        <taxon>Lepidoptera</taxon>
        <taxon>Glossata</taxon>
        <taxon>Ditrysia</taxon>
        <taxon>Papilionoidea</taxon>
        <taxon>Papilionidae</taxon>
        <taxon>Parnassiinae</taxon>
        <taxon>Parnassini</taxon>
        <taxon>Parnassius</taxon>
        <taxon>Driopa</taxon>
    </lineage>
</organism>
<proteinExistence type="predicted"/>
<protein>
    <recommendedName>
        <fullName evidence="1">Reverse transcriptase domain-containing protein</fullName>
    </recommendedName>
</protein>